<keyword evidence="4" id="KW-1185">Reference proteome</keyword>
<feature type="domain" description="Protein ASX-like PHD" evidence="2">
    <location>
        <begin position="722"/>
        <end position="765"/>
    </location>
</feature>
<protein>
    <recommendedName>
        <fullName evidence="2">Protein ASX-like PHD domain-containing protein</fullName>
    </recommendedName>
</protein>
<feature type="region of interest" description="Disordered" evidence="1">
    <location>
        <begin position="31"/>
        <end position="170"/>
    </location>
</feature>
<name>A0ABV0MEL8_9TELE</name>
<sequence length="767" mass="84672">MVENKVAEYFSSLLLYSSGLSYEEAKELIKPDVNKEPIRRRSPVGQTNPAPQALEDKKSIKDCIQTDATTKDKKPTEKLLEPPKEPPRHKETIPTTEPMKTRRSHHAEDRKLNTAAQTGPTATMRTPEAEKLTEQSSKSTHQEKQHKEDKEEKKAELPESPVKKSLPLKACSDIKDDELVTVVKPAPDDEEVTAEPTGGLDAQKRKSLGETEARPRHLRQVKGSRLSRSQCHEFFLSLCHQAKYHQELPFMAHSAAQGVLELARWLTLKPKLSLPEHREQQPPQCHLHQRDQCQARGLGEVAVVITGSHHPALASAQLPHMPTPGYQLQAEAAIRPVRFLLCLAQISLRCLTQEQLMTGTTDILPVQSVQGYRACKGAPVLQQNFHLCRLWRIRKPHQQMASQTNTAGRAVGLSDYAKYHRGLPDKETQEQILQTLMQRKAQQQIQPSGGAGPQPTQHKVSQMIHGEECREQSRVLVGFLGRQKIPRPAMTGHYLLNVSTYGRGSESKRLHLSLCPNKCVSDLKRESTEGKEAAKKEELVKKDFMSITRVKTEHQGCSVTRSDDTASFQHCSSIKTEPGSENNGAGGDNSSTSAKAKDTSPFSPSHRNHLVLRNSNQGNSEPYLTHMDPSHQLPTAFQRTLDNQESTVASSYGGTISMSVPHTLNHNTAGTGSSTSSSEVNGGGICGSVMSFSVTVTTIPAGHMLDHGNQGEPSHEQSFIEGSNMEDVQSKCYCRLKAMIMCKGCGAFCHDDCIGPSKLCVSCLVVQ</sequence>
<feature type="compositionally biased region" description="Polar residues" evidence="1">
    <location>
        <begin position="572"/>
        <end position="605"/>
    </location>
</feature>
<feature type="compositionally biased region" description="Polar residues" evidence="1">
    <location>
        <begin position="613"/>
        <end position="622"/>
    </location>
</feature>
<evidence type="ECO:0000256" key="1">
    <source>
        <dbReference type="SAM" id="MobiDB-lite"/>
    </source>
</evidence>
<feature type="compositionally biased region" description="Basic and acidic residues" evidence="1">
    <location>
        <begin position="202"/>
        <end position="215"/>
    </location>
</feature>
<proteinExistence type="predicted"/>
<comment type="caution">
    <text evidence="3">The sequence shown here is derived from an EMBL/GenBank/DDBJ whole genome shotgun (WGS) entry which is preliminary data.</text>
</comment>
<gene>
    <name evidence="3" type="ORF">GOODEAATRI_002912</name>
</gene>
<reference evidence="3 4" key="1">
    <citation type="submission" date="2021-06" db="EMBL/GenBank/DDBJ databases">
        <authorList>
            <person name="Palmer J.M."/>
        </authorList>
    </citation>
    <scope>NUCLEOTIDE SEQUENCE [LARGE SCALE GENOMIC DNA]</scope>
    <source>
        <strain evidence="3 4">GA_2019</strain>
        <tissue evidence="3">Muscle</tissue>
    </source>
</reference>
<dbReference type="EMBL" id="JAHRIO010000107">
    <property type="protein sequence ID" value="MEQ2157546.1"/>
    <property type="molecule type" value="Genomic_DNA"/>
</dbReference>
<feature type="compositionally biased region" description="Basic and acidic residues" evidence="1">
    <location>
        <begin position="140"/>
        <end position="157"/>
    </location>
</feature>
<dbReference type="PANTHER" id="PTHR13578">
    <property type="entry name" value="ADDITIONAL SEX COMBS LIKE PROTEIN ASXL"/>
    <property type="match status" value="1"/>
</dbReference>
<dbReference type="Pfam" id="PF13922">
    <property type="entry name" value="PHD_3"/>
    <property type="match status" value="1"/>
</dbReference>
<evidence type="ECO:0000259" key="2">
    <source>
        <dbReference type="Pfam" id="PF13922"/>
    </source>
</evidence>
<evidence type="ECO:0000313" key="4">
    <source>
        <dbReference type="Proteomes" id="UP001476798"/>
    </source>
</evidence>
<accession>A0ABV0MEL8</accession>
<feature type="compositionally biased region" description="Basic and acidic residues" evidence="1">
    <location>
        <begin position="69"/>
        <end position="92"/>
    </location>
</feature>
<dbReference type="InterPro" id="IPR026905">
    <property type="entry name" value="ASX-like_PHD"/>
</dbReference>
<dbReference type="InterPro" id="IPR024811">
    <property type="entry name" value="ASX/ASX-like"/>
</dbReference>
<feature type="region of interest" description="Disordered" evidence="1">
    <location>
        <begin position="572"/>
        <end position="624"/>
    </location>
</feature>
<dbReference type="Proteomes" id="UP001476798">
    <property type="component" value="Unassembled WGS sequence"/>
</dbReference>
<feature type="compositionally biased region" description="Polar residues" evidence="1">
    <location>
        <begin position="114"/>
        <end position="124"/>
    </location>
</feature>
<evidence type="ECO:0000313" key="3">
    <source>
        <dbReference type="EMBL" id="MEQ2157546.1"/>
    </source>
</evidence>
<feature type="region of interest" description="Disordered" evidence="1">
    <location>
        <begin position="184"/>
        <end position="223"/>
    </location>
</feature>
<organism evidence="3 4">
    <name type="scientific">Goodea atripinnis</name>
    <dbReference type="NCBI Taxonomy" id="208336"/>
    <lineage>
        <taxon>Eukaryota</taxon>
        <taxon>Metazoa</taxon>
        <taxon>Chordata</taxon>
        <taxon>Craniata</taxon>
        <taxon>Vertebrata</taxon>
        <taxon>Euteleostomi</taxon>
        <taxon>Actinopterygii</taxon>
        <taxon>Neopterygii</taxon>
        <taxon>Teleostei</taxon>
        <taxon>Neoteleostei</taxon>
        <taxon>Acanthomorphata</taxon>
        <taxon>Ovalentaria</taxon>
        <taxon>Atherinomorphae</taxon>
        <taxon>Cyprinodontiformes</taxon>
        <taxon>Goodeidae</taxon>
        <taxon>Goodea</taxon>
    </lineage>
</organism>
<dbReference type="PANTHER" id="PTHR13578:SF11">
    <property type="entry name" value="POLYCOMB GROUP PROTEIN ASXL2-RELATED"/>
    <property type="match status" value="1"/>
</dbReference>